<proteinExistence type="predicted"/>
<dbReference type="Proteomes" id="UP001499994">
    <property type="component" value="Unassembled WGS sequence"/>
</dbReference>
<evidence type="ECO:0000313" key="2">
    <source>
        <dbReference type="Proteomes" id="UP001499994"/>
    </source>
</evidence>
<comment type="caution">
    <text evidence="1">The sequence shown here is derived from an EMBL/GenBank/DDBJ whole genome shotgun (WGS) entry which is preliminary data.</text>
</comment>
<keyword evidence="2" id="KW-1185">Reference proteome</keyword>
<gene>
    <name evidence="1" type="ORF">GCM10022405_10270</name>
</gene>
<name>A0ABP7KTF5_9GAMM</name>
<sequence>MTFSGFIVLNSCFNVKYQRLGRFFSYQLSFVISQKKIGMVSTLDRDACCTEGKQANDAECNAGSCTSSGVFSLKAVTYGLDS</sequence>
<accession>A0ABP7KTF5</accession>
<organism evidence="1 2">
    <name type="scientific">Gibbsiella dentisursi</name>
    <dbReference type="NCBI Taxonomy" id="796890"/>
    <lineage>
        <taxon>Bacteria</taxon>
        <taxon>Pseudomonadati</taxon>
        <taxon>Pseudomonadota</taxon>
        <taxon>Gammaproteobacteria</taxon>
        <taxon>Enterobacterales</taxon>
        <taxon>Yersiniaceae</taxon>
        <taxon>Gibbsiella</taxon>
    </lineage>
</organism>
<protein>
    <submittedName>
        <fullName evidence="1">Uncharacterized protein</fullName>
    </submittedName>
</protein>
<dbReference type="EMBL" id="BAABDG010000002">
    <property type="protein sequence ID" value="GAA3886580.1"/>
    <property type="molecule type" value="Genomic_DNA"/>
</dbReference>
<evidence type="ECO:0000313" key="1">
    <source>
        <dbReference type="EMBL" id="GAA3886580.1"/>
    </source>
</evidence>
<reference evidence="2" key="1">
    <citation type="journal article" date="2019" name="Int. J. Syst. Evol. Microbiol.">
        <title>The Global Catalogue of Microorganisms (GCM) 10K type strain sequencing project: providing services to taxonomists for standard genome sequencing and annotation.</title>
        <authorList>
            <consortium name="The Broad Institute Genomics Platform"/>
            <consortium name="The Broad Institute Genome Sequencing Center for Infectious Disease"/>
            <person name="Wu L."/>
            <person name="Ma J."/>
        </authorList>
    </citation>
    <scope>NUCLEOTIDE SEQUENCE [LARGE SCALE GENOMIC DNA]</scope>
    <source>
        <strain evidence="2">JCM 17201</strain>
    </source>
</reference>